<comment type="caution">
    <text evidence="7">The sequence shown here is derived from an EMBL/GenBank/DDBJ whole genome shotgun (WGS) entry which is preliminary data.</text>
</comment>
<dbReference type="PANTHER" id="PTHR21266:SF60">
    <property type="entry name" value="3-KETOSTEROID-9-ALPHA-MONOOXYGENASE, OXYGENASE COMPONENT"/>
    <property type="match status" value="1"/>
</dbReference>
<gene>
    <name evidence="7" type="ORF">J2S03_001006</name>
</gene>
<evidence type="ECO:0000256" key="2">
    <source>
        <dbReference type="ARBA" id="ARBA00022723"/>
    </source>
</evidence>
<dbReference type="Gene3D" id="3.90.380.10">
    <property type="entry name" value="Naphthalene 1,2-dioxygenase Alpha Subunit, Chain A, domain 1"/>
    <property type="match status" value="1"/>
</dbReference>
<evidence type="ECO:0000259" key="6">
    <source>
        <dbReference type="PROSITE" id="PS51296"/>
    </source>
</evidence>
<dbReference type="Proteomes" id="UP001232973">
    <property type="component" value="Unassembled WGS sequence"/>
</dbReference>
<accession>A0ABT9XFW8</accession>
<dbReference type="InterPro" id="IPR036922">
    <property type="entry name" value="Rieske_2Fe-2S_sf"/>
</dbReference>
<dbReference type="Pfam" id="PF00355">
    <property type="entry name" value="Rieske"/>
    <property type="match status" value="1"/>
</dbReference>
<dbReference type="PANTHER" id="PTHR21266">
    <property type="entry name" value="IRON-SULFUR DOMAIN CONTAINING PROTEIN"/>
    <property type="match status" value="1"/>
</dbReference>
<dbReference type="InterPro" id="IPR044043">
    <property type="entry name" value="VanA_C_cat"/>
</dbReference>
<dbReference type="InterPro" id="IPR050584">
    <property type="entry name" value="Cholesterol_7-desaturase"/>
</dbReference>
<keyword evidence="1" id="KW-0001">2Fe-2S</keyword>
<keyword evidence="4" id="KW-0408">Iron</keyword>
<protein>
    <submittedName>
        <fullName evidence="7">Phenylpropionate dioxygenase-like ring-hydroxylating dioxygenase large terminal subunit</fullName>
    </submittedName>
</protein>
<evidence type="ECO:0000256" key="1">
    <source>
        <dbReference type="ARBA" id="ARBA00022714"/>
    </source>
</evidence>
<dbReference type="CDD" id="cd03469">
    <property type="entry name" value="Rieske_RO_Alpha_N"/>
    <property type="match status" value="1"/>
</dbReference>
<sequence>MIEDSVLQAEWIVACASRELHEQPLQVTILGEHVVLFRTAAGVHAFRDVCVHRGATLSLGCVRDDQLVCPYHGWAYDGDGRCVHIPQLPSDQPIPTMARVQRYACIESFGFVWVNLRGAEGESSVRGAEGERPQLPGGDDAAFRHVVWGPCKVRAKPPRIIENFLDVGHLPFVHEGYLGVPTHAQIGDYRVTHGEDGVLRSGEIEMYQPDPDGTGQPRNVYYTYEILGPLQVRFIKRDPLTAQRMAIVLCVRPDDEQSSTAYGLISFDYDTGMTDEQITDFQDMIFGQDKPIVEHQRPEGLPLDLQAELSLKCDRVSIAYRKYLVERGVTFGTA</sequence>
<dbReference type="SUPFAM" id="SSF55961">
    <property type="entry name" value="Bet v1-like"/>
    <property type="match status" value="1"/>
</dbReference>
<dbReference type="SUPFAM" id="SSF50022">
    <property type="entry name" value="ISP domain"/>
    <property type="match status" value="1"/>
</dbReference>
<evidence type="ECO:0000256" key="3">
    <source>
        <dbReference type="ARBA" id="ARBA00023002"/>
    </source>
</evidence>
<keyword evidence="2" id="KW-0479">Metal-binding</keyword>
<keyword evidence="3" id="KW-0560">Oxidoreductase</keyword>
<dbReference type="PROSITE" id="PS51296">
    <property type="entry name" value="RIESKE"/>
    <property type="match status" value="1"/>
</dbReference>
<keyword evidence="5" id="KW-0411">Iron-sulfur</keyword>
<dbReference type="InterPro" id="IPR015881">
    <property type="entry name" value="ARHD_Rieske_2Fe_2S"/>
</dbReference>
<organism evidence="7 8">
    <name type="scientific">Alicyclobacillus cycloheptanicus</name>
    <dbReference type="NCBI Taxonomy" id="1457"/>
    <lineage>
        <taxon>Bacteria</taxon>
        <taxon>Bacillati</taxon>
        <taxon>Bacillota</taxon>
        <taxon>Bacilli</taxon>
        <taxon>Bacillales</taxon>
        <taxon>Alicyclobacillaceae</taxon>
        <taxon>Alicyclobacillus</taxon>
    </lineage>
</organism>
<feature type="domain" description="Rieske" evidence="6">
    <location>
        <begin position="11"/>
        <end position="114"/>
    </location>
</feature>
<name>A0ABT9XFW8_9BACL</name>
<proteinExistence type="predicted"/>
<dbReference type="InterPro" id="IPR017941">
    <property type="entry name" value="Rieske_2Fe-2S"/>
</dbReference>
<reference evidence="7 8" key="1">
    <citation type="submission" date="2023-07" db="EMBL/GenBank/DDBJ databases">
        <title>Genomic Encyclopedia of Type Strains, Phase IV (KMG-IV): sequencing the most valuable type-strain genomes for metagenomic binning, comparative biology and taxonomic classification.</title>
        <authorList>
            <person name="Goeker M."/>
        </authorList>
    </citation>
    <scope>NUCLEOTIDE SEQUENCE [LARGE SCALE GENOMIC DNA]</scope>
    <source>
        <strain evidence="7 8">DSM 4006</strain>
    </source>
</reference>
<evidence type="ECO:0000256" key="5">
    <source>
        <dbReference type="ARBA" id="ARBA00023014"/>
    </source>
</evidence>
<dbReference type="EMBL" id="JAUSTP010000005">
    <property type="protein sequence ID" value="MDQ0189190.1"/>
    <property type="molecule type" value="Genomic_DNA"/>
</dbReference>
<evidence type="ECO:0000313" key="7">
    <source>
        <dbReference type="EMBL" id="MDQ0189190.1"/>
    </source>
</evidence>
<evidence type="ECO:0000256" key="4">
    <source>
        <dbReference type="ARBA" id="ARBA00023004"/>
    </source>
</evidence>
<dbReference type="PROSITE" id="PS00570">
    <property type="entry name" value="RING_HYDROXYL_ALPHA"/>
    <property type="match status" value="1"/>
</dbReference>
<dbReference type="Gene3D" id="2.102.10.10">
    <property type="entry name" value="Rieske [2Fe-2S] iron-sulphur domain"/>
    <property type="match status" value="1"/>
</dbReference>
<keyword evidence="8" id="KW-1185">Reference proteome</keyword>
<evidence type="ECO:0000313" key="8">
    <source>
        <dbReference type="Proteomes" id="UP001232973"/>
    </source>
</evidence>
<dbReference type="Pfam" id="PF19112">
    <property type="entry name" value="VanA_C"/>
    <property type="match status" value="1"/>
</dbReference>
<dbReference type="RefSeq" id="WP_274455046.1">
    <property type="nucleotide sequence ID" value="NZ_CP067097.1"/>
</dbReference>